<dbReference type="Proteomes" id="UP001189429">
    <property type="component" value="Unassembled WGS sequence"/>
</dbReference>
<evidence type="ECO:0000313" key="2">
    <source>
        <dbReference type="EMBL" id="CAK0809088.1"/>
    </source>
</evidence>
<keyword evidence="3" id="KW-1185">Reference proteome</keyword>
<evidence type="ECO:0000313" key="3">
    <source>
        <dbReference type="Proteomes" id="UP001189429"/>
    </source>
</evidence>
<evidence type="ECO:0008006" key="4">
    <source>
        <dbReference type="Google" id="ProtNLM"/>
    </source>
</evidence>
<dbReference type="InterPro" id="IPR004963">
    <property type="entry name" value="PAE/NOTUM"/>
</dbReference>
<sequence length="241" mass="25187">MVLPRVTALLLGSVSVVSAAATPGDPFPPAVAGGGWQWVPMPGSKCMDGQGTGVYIRRGHSDSTKLAVYLNGGGACFDTATCMMAATNPQPGKPGDSGIFSTDEMNPLHDFNWINVPYCTGDVHLGAAENQVGGAHRYFHGHANLQLIAARAVASWPKLETLLVTGESAGGFGALASYAVFRERWTAATGNSDLRALLLDDSGPIMDDAAIPVCLQQIWRESWNINASLAAGCPSSAARET</sequence>
<feature type="chain" id="PRO_5046295121" description="Pectin acetylesterase" evidence="1">
    <location>
        <begin position="20"/>
        <end position="241"/>
    </location>
</feature>
<name>A0ABN9QSD6_9DINO</name>
<dbReference type="EMBL" id="CAUYUJ010004313">
    <property type="protein sequence ID" value="CAK0809088.1"/>
    <property type="molecule type" value="Genomic_DNA"/>
</dbReference>
<evidence type="ECO:0000256" key="1">
    <source>
        <dbReference type="SAM" id="SignalP"/>
    </source>
</evidence>
<accession>A0ABN9QSD6</accession>
<dbReference type="PANTHER" id="PTHR21562:SF83">
    <property type="entry name" value="PECTIN ACETYLESTERASE 4"/>
    <property type="match status" value="1"/>
</dbReference>
<keyword evidence="1" id="KW-0732">Signal</keyword>
<organism evidence="2 3">
    <name type="scientific">Prorocentrum cordatum</name>
    <dbReference type="NCBI Taxonomy" id="2364126"/>
    <lineage>
        <taxon>Eukaryota</taxon>
        <taxon>Sar</taxon>
        <taxon>Alveolata</taxon>
        <taxon>Dinophyceae</taxon>
        <taxon>Prorocentrales</taxon>
        <taxon>Prorocentraceae</taxon>
        <taxon>Prorocentrum</taxon>
    </lineage>
</organism>
<feature type="signal peptide" evidence="1">
    <location>
        <begin position="1"/>
        <end position="19"/>
    </location>
</feature>
<proteinExistence type="predicted"/>
<comment type="caution">
    <text evidence="2">The sequence shown here is derived from an EMBL/GenBank/DDBJ whole genome shotgun (WGS) entry which is preliminary data.</text>
</comment>
<dbReference type="Pfam" id="PF03283">
    <property type="entry name" value="PAE"/>
    <property type="match status" value="1"/>
</dbReference>
<protein>
    <recommendedName>
        <fullName evidence="4">Pectin acetylesterase</fullName>
    </recommendedName>
</protein>
<gene>
    <name evidence="2" type="ORF">PCOR1329_LOCUS14427</name>
</gene>
<reference evidence="2" key="1">
    <citation type="submission" date="2023-10" db="EMBL/GenBank/DDBJ databases">
        <authorList>
            <person name="Chen Y."/>
            <person name="Shah S."/>
            <person name="Dougan E. K."/>
            <person name="Thang M."/>
            <person name="Chan C."/>
        </authorList>
    </citation>
    <scope>NUCLEOTIDE SEQUENCE [LARGE SCALE GENOMIC DNA]</scope>
</reference>
<dbReference type="PANTHER" id="PTHR21562">
    <property type="entry name" value="NOTUM-RELATED"/>
    <property type="match status" value="1"/>
</dbReference>